<sequence>MRFPTAIAALALALLPGSNAFFQAKQRFATQMAELGLKRDGSPVHGHRLTARDDPTVPVQYIELPLDHFGGHKGTFRNRYWVNTAGYKPGGPIFVYDMSETFEGSQPDTTLALRLLNDNAVFKQLIHDLGGIGILWENRGYGQSWNVPINNSTPPEAFEFLTLEQTLEDLVVFAQQFSVKGINEKLTPDQRPWIHYGGSAGAVHGSVLRNKRPDIFYAAWASSATSQAVVDFNEYFDGVFDGLVSKGFGNCTQDIKAVMQYIDRILDSGDETAKSKLKERFLGASGTKNPDRSFAESFAGMYSNYQAHGVDGDGFALRGFCDHISTDPATPGHFAPKQGWAATKGIDWTLSRWTSYAPYIDSVNTYFATSCTGNATASDCTFLQTATDPGQITYLWQTCTQGGAFQPANIGPKQLLPKADTLENVMNQCKVVFPTASLPKFPRVDALNAYTGGWNIRPSNTFFTYGELEPWVPLGVLSKRKEAPKNVEISEVVPKCGVSGGDGKVFGMVLRDQEHCFDVTSRVVEGDAVRARGLVREALRAWLKCFVKGKTGGMKERRWIA</sequence>
<keyword evidence="2" id="KW-0645">Protease</keyword>
<dbReference type="PANTHER" id="PTHR11010">
    <property type="entry name" value="PROTEASE S28 PRO-X CARBOXYPEPTIDASE-RELATED"/>
    <property type="match status" value="1"/>
</dbReference>
<evidence type="ECO:0000313" key="8">
    <source>
        <dbReference type="Proteomes" id="UP000265663"/>
    </source>
</evidence>
<proteinExistence type="inferred from homology"/>
<evidence type="ECO:0000256" key="4">
    <source>
        <dbReference type="ARBA" id="ARBA00022801"/>
    </source>
</evidence>
<dbReference type="SUPFAM" id="SSF53474">
    <property type="entry name" value="alpha/beta-Hydrolases"/>
    <property type="match status" value="1"/>
</dbReference>
<name>A0A3M7M245_9PLEO</name>
<dbReference type="InterPro" id="IPR029058">
    <property type="entry name" value="AB_hydrolase_fold"/>
</dbReference>
<dbReference type="Gene3D" id="3.40.50.1820">
    <property type="entry name" value="alpha/beta hydrolase"/>
    <property type="match status" value="2"/>
</dbReference>
<reference evidence="7 8" key="1">
    <citation type="journal article" date="2014" name="PLoS ONE">
        <title>De novo Genome Assembly of the Fungal Plant Pathogen Pyrenophora semeniperda.</title>
        <authorList>
            <person name="Soliai M.M."/>
            <person name="Meyer S.E."/>
            <person name="Udall J.A."/>
            <person name="Elzinga D.E."/>
            <person name="Hermansen R.A."/>
            <person name="Bodily P.M."/>
            <person name="Hart A.A."/>
            <person name="Coleman C.E."/>
        </authorList>
    </citation>
    <scope>NUCLEOTIDE SEQUENCE [LARGE SCALE GENOMIC DNA]</scope>
    <source>
        <strain evidence="7 8">CCB06</strain>
        <tissue evidence="7">Mycelium</tissue>
    </source>
</reference>
<feature type="chain" id="PRO_5018132074" evidence="6">
    <location>
        <begin position="21"/>
        <end position="561"/>
    </location>
</feature>
<dbReference type="GO" id="GO:0070008">
    <property type="term" value="F:serine-type exopeptidase activity"/>
    <property type="evidence" value="ECO:0007669"/>
    <property type="project" value="InterPro"/>
</dbReference>
<dbReference type="GO" id="GO:0006508">
    <property type="term" value="P:proteolysis"/>
    <property type="evidence" value="ECO:0007669"/>
    <property type="project" value="UniProtKB-KW"/>
</dbReference>
<keyword evidence="3 6" id="KW-0732">Signal</keyword>
<gene>
    <name evidence="7" type="ORF">GMOD_00008226</name>
</gene>
<dbReference type="EMBL" id="KE747816">
    <property type="protein sequence ID" value="RMZ68518.1"/>
    <property type="molecule type" value="Genomic_DNA"/>
</dbReference>
<evidence type="ECO:0000256" key="1">
    <source>
        <dbReference type="ARBA" id="ARBA00011079"/>
    </source>
</evidence>
<evidence type="ECO:0000256" key="6">
    <source>
        <dbReference type="SAM" id="SignalP"/>
    </source>
</evidence>
<dbReference type="PANTHER" id="PTHR11010:SF109">
    <property type="entry name" value="PEPTIDASE, FAMILY S28, PUTATIVE (AFU_ORTHOLOGUE AFUA_4G03790)-RELATED"/>
    <property type="match status" value="1"/>
</dbReference>
<keyword evidence="8" id="KW-1185">Reference proteome</keyword>
<keyword evidence="5" id="KW-0325">Glycoprotein</keyword>
<dbReference type="InterPro" id="IPR008758">
    <property type="entry name" value="Peptidase_S28"/>
</dbReference>
<dbReference type="Pfam" id="PF05577">
    <property type="entry name" value="Peptidase_S28"/>
    <property type="match status" value="1"/>
</dbReference>
<protein>
    <submittedName>
        <fullName evidence="7">Peptidase s28</fullName>
    </submittedName>
</protein>
<dbReference type="Proteomes" id="UP000265663">
    <property type="component" value="Unassembled WGS sequence"/>
</dbReference>
<feature type="signal peptide" evidence="6">
    <location>
        <begin position="1"/>
        <end position="20"/>
    </location>
</feature>
<dbReference type="AlphaFoldDB" id="A0A3M7M245"/>
<evidence type="ECO:0000256" key="3">
    <source>
        <dbReference type="ARBA" id="ARBA00022729"/>
    </source>
</evidence>
<dbReference type="OrthoDB" id="1735038at2759"/>
<evidence type="ECO:0000256" key="5">
    <source>
        <dbReference type="ARBA" id="ARBA00023180"/>
    </source>
</evidence>
<accession>A0A3M7M245</accession>
<evidence type="ECO:0000313" key="7">
    <source>
        <dbReference type="EMBL" id="RMZ68518.1"/>
    </source>
</evidence>
<organism evidence="7 8">
    <name type="scientific">Pyrenophora seminiperda CCB06</name>
    <dbReference type="NCBI Taxonomy" id="1302712"/>
    <lineage>
        <taxon>Eukaryota</taxon>
        <taxon>Fungi</taxon>
        <taxon>Dikarya</taxon>
        <taxon>Ascomycota</taxon>
        <taxon>Pezizomycotina</taxon>
        <taxon>Dothideomycetes</taxon>
        <taxon>Pleosporomycetidae</taxon>
        <taxon>Pleosporales</taxon>
        <taxon>Pleosporineae</taxon>
        <taxon>Pleosporaceae</taxon>
        <taxon>Pyrenophora</taxon>
    </lineage>
</organism>
<keyword evidence="4" id="KW-0378">Hydrolase</keyword>
<evidence type="ECO:0000256" key="2">
    <source>
        <dbReference type="ARBA" id="ARBA00022670"/>
    </source>
</evidence>
<dbReference type="GO" id="GO:0008239">
    <property type="term" value="F:dipeptidyl-peptidase activity"/>
    <property type="evidence" value="ECO:0007669"/>
    <property type="project" value="TreeGrafter"/>
</dbReference>
<comment type="similarity">
    <text evidence="1">Belongs to the peptidase S28 family.</text>
</comment>